<dbReference type="EMBL" id="MU276131">
    <property type="protein sequence ID" value="KAI0041306.1"/>
    <property type="molecule type" value="Genomic_DNA"/>
</dbReference>
<keyword evidence="2" id="KW-1185">Reference proteome</keyword>
<gene>
    <name evidence="1" type="ORF">FA95DRAFT_1611128</name>
</gene>
<sequence length="450" mass="51493">MPVLLHALDAVADLHPFIGVVVLAFKAVYTLELKRRENDKKIIALYVEMKDMMGVLKELVHKKLLAKVFQGPVWDGKLLAFVKLFTERRTQFVFELSIHTSKGVDKANTKLDGVDSTTKKIDEKMDAMVAMFQQLVSKEQKELSAMVDAQGGIAVVRRNDKTLRELRTRLVKSGTNSGGVRLGVNMPTFDELKYDLAVEPDAAMEHNMTLFSRKFAVQKRQIIDEMTLVVERASDRIIKEVTGGAYERIKDRFIHDLWKAMGWRGNVKARHFVLALRDCYVELQSADVQPVRGISSLVGNQNSDAWAIEFIELSRVQPILEAFDDDASGFITVAEMNRFTSSRRLEWSLAHWVAFWAAGWKASIIDYAGTIEDMFAKMEGIYPELLPVNRQAFDEYFQSVWNSVHTLAATVVNEETEWLPWDKFRKHIEDEEAHVERRFYRAAVHLRAPP</sequence>
<dbReference type="Proteomes" id="UP000814033">
    <property type="component" value="Unassembled WGS sequence"/>
</dbReference>
<accession>A0ACB8RAZ0</accession>
<evidence type="ECO:0000313" key="2">
    <source>
        <dbReference type="Proteomes" id="UP000814033"/>
    </source>
</evidence>
<reference evidence="1" key="2">
    <citation type="journal article" date="2022" name="New Phytol.">
        <title>Evolutionary transition to the ectomycorrhizal habit in the genomes of a hyperdiverse lineage of mushroom-forming fungi.</title>
        <authorList>
            <person name="Looney B."/>
            <person name="Miyauchi S."/>
            <person name="Morin E."/>
            <person name="Drula E."/>
            <person name="Courty P.E."/>
            <person name="Kohler A."/>
            <person name="Kuo A."/>
            <person name="LaButti K."/>
            <person name="Pangilinan J."/>
            <person name="Lipzen A."/>
            <person name="Riley R."/>
            <person name="Andreopoulos W."/>
            <person name="He G."/>
            <person name="Johnson J."/>
            <person name="Nolan M."/>
            <person name="Tritt A."/>
            <person name="Barry K.W."/>
            <person name="Grigoriev I.V."/>
            <person name="Nagy L.G."/>
            <person name="Hibbett D."/>
            <person name="Henrissat B."/>
            <person name="Matheny P.B."/>
            <person name="Labbe J."/>
            <person name="Martin F.M."/>
        </authorList>
    </citation>
    <scope>NUCLEOTIDE SEQUENCE</scope>
    <source>
        <strain evidence="1">FP105234-sp</strain>
    </source>
</reference>
<proteinExistence type="predicted"/>
<comment type="caution">
    <text evidence="1">The sequence shown here is derived from an EMBL/GenBank/DDBJ whole genome shotgun (WGS) entry which is preliminary data.</text>
</comment>
<protein>
    <submittedName>
        <fullName evidence="1">Uncharacterized protein</fullName>
    </submittedName>
</protein>
<evidence type="ECO:0000313" key="1">
    <source>
        <dbReference type="EMBL" id="KAI0041306.1"/>
    </source>
</evidence>
<organism evidence="1 2">
    <name type="scientific">Auriscalpium vulgare</name>
    <dbReference type="NCBI Taxonomy" id="40419"/>
    <lineage>
        <taxon>Eukaryota</taxon>
        <taxon>Fungi</taxon>
        <taxon>Dikarya</taxon>
        <taxon>Basidiomycota</taxon>
        <taxon>Agaricomycotina</taxon>
        <taxon>Agaricomycetes</taxon>
        <taxon>Russulales</taxon>
        <taxon>Auriscalpiaceae</taxon>
        <taxon>Auriscalpium</taxon>
    </lineage>
</organism>
<reference evidence="1" key="1">
    <citation type="submission" date="2021-02" db="EMBL/GenBank/DDBJ databases">
        <authorList>
            <consortium name="DOE Joint Genome Institute"/>
            <person name="Ahrendt S."/>
            <person name="Looney B.P."/>
            <person name="Miyauchi S."/>
            <person name="Morin E."/>
            <person name="Drula E."/>
            <person name="Courty P.E."/>
            <person name="Chicoki N."/>
            <person name="Fauchery L."/>
            <person name="Kohler A."/>
            <person name="Kuo A."/>
            <person name="Labutti K."/>
            <person name="Pangilinan J."/>
            <person name="Lipzen A."/>
            <person name="Riley R."/>
            <person name="Andreopoulos W."/>
            <person name="He G."/>
            <person name="Johnson J."/>
            <person name="Barry K.W."/>
            <person name="Grigoriev I.V."/>
            <person name="Nagy L."/>
            <person name="Hibbett D."/>
            <person name="Henrissat B."/>
            <person name="Matheny P.B."/>
            <person name="Labbe J."/>
            <person name="Martin F."/>
        </authorList>
    </citation>
    <scope>NUCLEOTIDE SEQUENCE</scope>
    <source>
        <strain evidence="1">FP105234-sp</strain>
    </source>
</reference>
<name>A0ACB8RAZ0_9AGAM</name>